<dbReference type="AlphaFoldDB" id="A0A6V7XT58"/>
<dbReference type="Proteomes" id="UP000580250">
    <property type="component" value="Unassembled WGS sequence"/>
</dbReference>
<evidence type="ECO:0000313" key="1">
    <source>
        <dbReference type="EMBL" id="CAD2202451.1"/>
    </source>
</evidence>
<reference evidence="1 2" key="1">
    <citation type="submission" date="2020-08" db="EMBL/GenBank/DDBJ databases">
        <authorList>
            <person name="Koutsovoulos G."/>
            <person name="Danchin GJ E."/>
        </authorList>
    </citation>
    <scope>NUCLEOTIDE SEQUENCE [LARGE SCALE GENOMIC DNA]</scope>
</reference>
<gene>
    <name evidence="1" type="ORF">MENT_LOCUS56085</name>
</gene>
<organism evidence="1 2">
    <name type="scientific">Meloidogyne enterolobii</name>
    <name type="common">Root-knot nematode worm</name>
    <name type="synonym">Meloidogyne mayaguensis</name>
    <dbReference type="NCBI Taxonomy" id="390850"/>
    <lineage>
        <taxon>Eukaryota</taxon>
        <taxon>Metazoa</taxon>
        <taxon>Ecdysozoa</taxon>
        <taxon>Nematoda</taxon>
        <taxon>Chromadorea</taxon>
        <taxon>Rhabditida</taxon>
        <taxon>Tylenchina</taxon>
        <taxon>Tylenchomorpha</taxon>
        <taxon>Tylenchoidea</taxon>
        <taxon>Meloidogynidae</taxon>
        <taxon>Meloidogyninae</taxon>
        <taxon>Meloidogyne</taxon>
    </lineage>
</organism>
<comment type="caution">
    <text evidence="1">The sequence shown here is derived from an EMBL/GenBank/DDBJ whole genome shotgun (WGS) entry which is preliminary data.</text>
</comment>
<name>A0A6V7XT58_MELEN</name>
<sequence length="343" mass="40215">MNKSQHFDSSLDRENGTMDDYNQIDYVEINKKIDGFVFNQEIEEANMEIYAEELQAEENVEKLDEANLVKGNENEYSSKNLLVRQLDEVFTTSKEELNKLCEIKQIETQNKIDNMEEIELYDATEKAKYEINKCLKMNDDCIVNKYKNKRENLEMNGVELGVYEVDRNKNNVASEFLFNKNLIMEGNSELYKQLLEATKNGAVFRKLFQRNKNHFTKTSGFISREVRYARAIYCIKKLALNMLKIYQSEPKTREASINYTIAGIWIRNENMLIKDSLNNTLREDIFTGILNVAKLESLYGERESSSMAIFGYIAFDKFINQKEFNRCSVDNKCIKYFYIKGKN</sequence>
<accession>A0A6V7XT58</accession>
<evidence type="ECO:0000313" key="2">
    <source>
        <dbReference type="Proteomes" id="UP000580250"/>
    </source>
</evidence>
<proteinExistence type="predicted"/>
<protein>
    <submittedName>
        <fullName evidence="1">Uncharacterized protein</fullName>
    </submittedName>
</protein>
<dbReference type="EMBL" id="CAJEWN010002199">
    <property type="protein sequence ID" value="CAD2202451.1"/>
    <property type="molecule type" value="Genomic_DNA"/>
</dbReference>